<comment type="similarity">
    <text evidence="3 14">Belongs to the glycosyl hydrolase 13 family.</text>
</comment>
<evidence type="ECO:0000256" key="8">
    <source>
        <dbReference type="ARBA" id="ARBA00023277"/>
    </source>
</evidence>
<dbReference type="InterPro" id="IPR044901">
    <property type="entry name" value="Trehalose_TreZ_E-set_sf"/>
</dbReference>
<evidence type="ECO:0000256" key="17">
    <source>
        <dbReference type="PIRSR" id="PIRSR006337-3"/>
    </source>
</evidence>
<keyword evidence="8" id="KW-0119">Carbohydrate metabolism</keyword>
<dbReference type="CDD" id="cd02853">
    <property type="entry name" value="E_set_MTHase_like_N"/>
    <property type="match status" value="1"/>
</dbReference>
<dbReference type="EMBL" id="BLJN01000003">
    <property type="protein sequence ID" value="GFE81472.1"/>
    <property type="molecule type" value="Genomic_DNA"/>
</dbReference>
<dbReference type="PANTHER" id="PTHR43651:SF11">
    <property type="entry name" value="MALTO-OLIGOSYLTREHALOSE TREHALOHYDROLASE"/>
    <property type="match status" value="1"/>
</dbReference>
<dbReference type="PIRSF" id="PIRSF006337">
    <property type="entry name" value="Trehalose_TreZ"/>
    <property type="match status" value="1"/>
</dbReference>
<comment type="caution">
    <text evidence="19">The sequence shown here is derived from an EMBL/GenBank/DDBJ whole genome shotgun (WGS) entry which is preliminary data.</text>
</comment>
<evidence type="ECO:0000256" key="14">
    <source>
        <dbReference type="PIRNR" id="PIRNR006337"/>
    </source>
</evidence>
<dbReference type="InterPro" id="IPR006047">
    <property type="entry name" value="GH13_cat_dom"/>
</dbReference>
<dbReference type="RefSeq" id="WP_161813120.1">
    <property type="nucleotide sequence ID" value="NZ_BLJN01000003.1"/>
</dbReference>
<dbReference type="EC" id="3.2.1.141" evidence="4 13"/>
<dbReference type="UniPathway" id="UPA00299"/>
<evidence type="ECO:0000256" key="12">
    <source>
        <dbReference type="ARBA" id="ARBA00034013"/>
    </source>
</evidence>
<sequence>MSRSVSFNFGPQPGTDGTTFRFWAPGARRVDLLLEPKKGPAWRQPFTAAGDGWFETLVRGVGAGDRYRFRIDDELDVPDPASRFQPEGVTGPGEILDPHSFQWRDLRWQGRPWHEAVLYELHVGAFTREGTYRAAIERLDDLARIGITAIELLPLNTFPGRRGWGYDGVLLYAPQPNYGRPDELKQFVQAAHERGLMVLIDVVYNHFGPEGNYLHRYAEDFFTSAHHTPWGSAINFTHPVVRQFFIQNALYWLNEYRFDGLRVDAVHAMFDEGDTHFIDELVDTVQRGPGSERHVHVVLENHHNEARRLGRKDRSMVAQWNDDFHHPMHILLSGEHDGYYRNYADRPIEHLGRVLAEGFAYQGEVYQTEGHARGERSASLPPTAFVNFIQNHDQIGNRAFGERLTQLAPPEKLRAGVAVLLLAPQIPMLFMGEEYGAVQPFLYFCDYHGDLAKAISEGRRNEFASFGAFADEHRREHIPDPNAEQTYLASQLDGDDRAEARHREWLAYTQELLAVRAEKVVPLIPEIVPGAARYKTSGPVLAVWWPLSRGRALVMQANFGNDPAPALGLQQDLGLQPDLGPPQEKIKNTIPPPVHGRGQGVGLPVSRALDLWYSTAGASARHEELHPWEVRLSLGAS</sequence>
<protein>
    <recommendedName>
        <fullName evidence="5 13">Malto-oligosyltrehalose trehalohydrolase</fullName>
        <shortName evidence="14">MTHase</shortName>
        <ecNumber evidence="4 13">3.2.1.141</ecNumber>
    </recommendedName>
    <alternativeName>
        <fullName evidence="11 14">4-alpha-D-((1-&gt;4)-alpha-D-glucano)trehalose trehalohydrolase</fullName>
    </alternativeName>
    <alternativeName>
        <fullName evidence="10 14">Maltooligosyl trehalose trehalohydrolase</fullName>
    </alternativeName>
</protein>
<keyword evidence="9 14" id="KW-0326">Glycosidase</keyword>
<evidence type="ECO:0000313" key="20">
    <source>
        <dbReference type="Proteomes" id="UP000445000"/>
    </source>
</evidence>
<evidence type="ECO:0000256" key="7">
    <source>
        <dbReference type="ARBA" id="ARBA00022801"/>
    </source>
</evidence>
<dbReference type="InterPro" id="IPR013783">
    <property type="entry name" value="Ig-like_fold"/>
</dbReference>
<feature type="site" description="Transition state stabilizer" evidence="17">
    <location>
        <position position="393"/>
    </location>
</feature>
<evidence type="ECO:0000256" key="2">
    <source>
        <dbReference type="ARBA" id="ARBA00005199"/>
    </source>
</evidence>
<dbReference type="Pfam" id="PF02922">
    <property type="entry name" value="CBM_48"/>
    <property type="match status" value="1"/>
</dbReference>
<dbReference type="PANTHER" id="PTHR43651">
    <property type="entry name" value="1,4-ALPHA-GLUCAN-BRANCHING ENZYME"/>
    <property type="match status" value="1"/>
</dbReference>
<dbReference type="Gene3D" id="1.10.10.760">
    <property type="entry name" value="E-set domains of sugar-utilizing enzymes"/>
    <property type="match status" value="1"/>
</dbReference>
<dbReference type="Gene3D" id="2.60.40.10">
    <property type="entry name" value="Immunoglobulins"/>
    <property type="match status" value="1"/>
</dbReference>
<evidence type="ECO:0000256" key="15">
    <source>
        <dbReference type="PIRSR" id="PIRSR006337-1"/>
    </source>
</evidence>
<evidence type="ECO:0000256" key="11">
    <source>
        <dbReference type="ARBA" id="ARBA00033284"/>
    </source>
</evidence>
<dbReference type="InterPro" id="IPR017853">
    <property type="entry name" value="GH"/>
</dbReference>
<dbReference type="SUPFAM" id="SSF81296">
    <property type="entry name" value="E set domains"/>
    <property type="match status" value="1"/>
</dbReference>
<evidence type="ECO:0000256" key="9">
    <source>
        <dbReference type="ARBA" id="ARBA00023295"/>
    </source>
</evidence>
<dbReference type="InterPro" id="IPR014756">
    <property type="entry name" value="Ig_E-set"/>
</dbReference>
<dbReference type="InterPro" id="IPR012768">
    <property type="entry name" value="Trehalose_TreZ"/>
</dbReference>
<dbReference type="Gene3D" id="3.20.20.80">
    <property type="entry name" value="Glycosidases"/>
    <property type="match status" value="1"/>
</dbReference>
<organism evidence="19 20">
    <name type="scientific">Steroidobacter agaridevorans</name>
    <dbReference type="NCBI Taxonomy" id="2695856"/>
    <lineage>
        <taxon>Bacteria</taxon>
        <taxon>Pseudomonadati</taxon>
        <taxon>Pseudomonadota</taxon>
        <taxon>Gammaproteobacteria</taxon>
        <taxon>Steroidobacterales</taxon>
        <taxon>Steroidobacteraceae</taxon>
        <taxon>Steroidobacter</taxon>
    </lineage>
</organism>
<dbReference type="SUPFAM" id="SSF51445">
    <property type="entry name" value="(Trans)glycosidases"/>
    <property type="match status" value="1"/>
</dbReference>
<keyword evidence="6" id="KW-0963">Cytoplasm</keyword>
<evidence type="ECO:0000256" key="13">
    <source>
        <dbReference type="NCBIfam" id="TIGR02402"/>
    </source>
</evidence>
<feature type="binding site" evidence="16">
    <location>
        <begin position="392"/>
        <end position="397"/>
    </location>
    <ligand>
        <name>substrate</name>
    </ligand>
</feature>
<feature type="domain" description="Glycosyl hydrolase family 13 catalytic" evidence="18">
    <location>
        <begin position="120"/>
        <end position="459"/>
    </location>
</feature>
<dbReference type="NCBIfam" id="TIGR02402">
    <property type="entry name" value="trehalose_TreZ"/>
    <property type="match status" value="1"/>
</dbReference>
<dbReference type="SMART" id="SM00642">
    <property type="entry name" value="Aamy"/>
    <property type="match status" value="1"/>
</dbReference>
<evidence type="ECO:0000256" key="6">
    <source>
        <dbReference type="ARBA" id="ARBA00022490"/>
    </source>
</evidence>
<gene>
    <name evidence="19" type="ORF">GCM10011487_34720</name>
</gene>
<comment type="catalytic activity">
    <reaction evidence="12 14">
        <text>hydrolysis of (1-&gt;4)-alpha-D-glucosidic linkage in 4-alpha-D-[(1-&gt;4)-alpha-D-glucanosyl]n trehalose to yield trehalose and (1-&gt;4)-alpha-D-glucan.</text>
        <dbReference type="EC" id="3.2.1.141"/>
    </reaction>
</comment>
<comment type="pathway">
    <text evidence="2 14">Glycan biosynthesis; trehalose biosynthesis.</text>
</comment>
<feature type="binding site" evidence="16">
    <location>
        <begin position="262"/>
        <end position="267"/>
    </location>
    <ligand>
        <name>substrate</name>
    </ligand>
</feature>
<evidence type="ECO:0000256" key="5">
    <source>
        <dbReference type="ARBA" id="ARBA00015938"/>
    </source>
</evidence>
<dbReference type="Pfam" id="PF00128">
    <property type="entry name" value="Alpha-amylase"/>
    <property type="match status" value="1"/>
</dbReference>
<comment type="subcellular location">
    <subcellularLocation>
        <location evidence="1 15">Cytoplasm</location>
    </subcellularLocation>
</comment>
<accession>A0A829YFR3</accession>
<evidence type="ECO:0000256" key="1">
    <source>
        <dbReference type="ARBA" id="ARBA00004496"/>
    </source>
</evidence>
<evidence type="ECO:0000256" key="3">
    <source>
        <dbReference type="ARBA" id="ARBA00008061"/>
    </source>
</evidence>
<evidence type="ECO:0000256" key="10">
    <source>
        <dbReference type="ARBA" id="ARBA00032057"/>
    </source>
</evidence>
<reference evidence="20" key="1">
    <citation type="submission" date="2020-01" db="EMBL/GenBank/DDBJ databases">
        <title>'Steroidobacter agaridevorans' sp. nov., agar-degrading bacteria isolated from rhizosphere soils.</title>
        <authorList>
            <person name="Ikenaga M."/>
            <person name="Kataoka M."/>
            <person name="Murouchi A."/>
            <person name="Katsuragi S."/>
            <person name="Sakai M."/>
        </authorList>
    </citation>
    <scope>NUCLEOTIDE SEQUENCE [LARGE SCALE GENOMIC DNA]</scope>
    <source>
        <strain evidence="20">YU21-B</strain>
    </source>
</reference>
<dbReference type="CDD" id="cd11325">
    <property type="entry name" value="AmyAc_GTHase"/>
    <property type="match status" value="1"/>
</dbReference>
<dbReference type="GO" id="GO:0005992">
    <property type="term" value="P:trehalose biosynthetic process"/>
    <property type="evidence" value="ECO:0007669"/>
    <property type="project" value="UniProtKB-UniRule"/>
</dbReference>
<proteinExistence type="inferred from homology"/>
<dbReference type="Proteomes" id="UP000445000">
    <property type="component" value="Unassembled WGS sequence"/>
</dbReference>
<keyword evidence="20" id="KW-1185">Reference proteome</keyword>
<name>A0A829YFR3_9GAMM</name>
<dbReference type="AlphaFoldDB" id="A0A829YFR3"/>
<feature type="active site" description="Proton donor" evidence="15">
    <location>
        <position position="300"/>
    </location>
</feature>
<evidence type="ECO:0000256" key="16">
    <source>
        <dbReference type="PIRSR" id="PIRSR006337-2"/>
    </source>
</evidence>
<keyword evidence="7 14" id="KW-0378">Hydrolase</keyword>
<evidence type="ECO:0000313" key="19">
    <source>
        <dbReference type="EMBL" id="GFE81472.1"/>
    </source>
</evidence>
<dbReference type="InterPro" id="IPR004193">
    <property type="entry name" value="Glyco_hydro_13_N"/>
</dbReference>
<dbReference type="GO" id="GO:0033942">
    <property type="term" value="F:4-alpha-D-(1-&gt;4)-alpha-D-glucanotrehalose trehalohydrolase activity"/>
    <property type="evidence" value="ECO:0007669"/>
    <property type="project" value="UniProtKB-EC"/>
</dbReference>
<evidence type="ECO:0000256" key="4">
    <source>
        <dbReference type="ARBA" id="ARBA00012268"/>
    </source>
</evidence>
<dbReference type="GO" id="GO:0005737">
    <property type="term" value="C:cytoplasm"/>
    <property type="evidence" value="ECO:0007669"/>
    <property type="project" value="UniProtKB-SubCell"/>
</dbReference>
<feature type="active site" description="Nucleophile" evidence="15">
    <location>
        <position position="264"/>
    </location>
</feature>
<feature type="binding site" evidence="16">
    <location>
        <begin position="322"/>
        <end position="326"/>
    </location>
    <ligand>
        <name>substrate</name>
    </ligand>
</feature>
<evidence type="ECO:0000259" key="18">
    <source>
        <dbReference type="SMART" id="SM00642"/>
    </source>
</evidence>